<evidence type="ECO:0000313" key="1">
    <source>
        <dbReference type="EMBL" id="KAA0706139.1"/>
    </source>
</evidence>
<gene>
    <name evidence="1" type="ORF">E1301_Tti018328</name>
</gene>
<dbReference type="InterPro" id="IPR015943">
    <property type="entry name" value="WD40/YVTN_repeat-like_dom_sf"/>
</dbReference>
<comment type="caution">
    <text evidence="1">The sequence shown here is derived from an EMBL/GenBank/DDBJ whole genome shotgun (WGS) entry which is preliminary data.</text>
</comment>
<name>A0A5A9NBI2_9TELE</name>
<accession>A0A5A9NBI2</accession>
<sequence>MDVLCERHICALHLFHLHAQKTSSGATGSALLVFLGSTPSHKSPLRQKPECAQGLLGNKDSRILWVKDDNLLTTGFNQVRQQEVRLWDSRKLSSSLRSVSLATSNALGRRRAAELFTAVRDPVCFTDSHVYRRSPAGPDGWKMKCCCGSTVVFPLLWTAGCHALRSGEPLSRRAKSNPDEVAGPRLLAAAPRREKLGNVVFMFGIRWAAIQ</sequence>
<dbReference type="EMBL" id="SOYY01000021">
    <property type="protein sequence ID" value="KAA0706139.1"/>
    <property type="molecule type" value="Genomic_DNA"/>
</dbReference>
<evidence type="ECO:0000313" key="2">
    <source>
        <dbReference type="Proteomes" id="UP000324632"/>
    </source>
</evidence>
<proteinExistence type="predicted"/>
<keyword evidence="2" id="KW-1185">Reference proteome</keyword>
<organism evidence="1 2">
    <name type="scientific">Triplophysa tibetana</name>
    <dbReference type="NCBI Taxonomy" id="1572043"/>
    <lineage>
        <taxon>Eukaryota</taxon>
        <taxon>Metazoa</taxon>
        <taxon>Chordata</taxon>
        <taxon>Craniata</taxon>
        <taxon>Vertebrata</taxon>
        <taxon>Euteleostomi</taxon>
        <taxon>Actinopterygii</taxon>
        <taxon>Neopterygii</taxon>
        <taxon>Teleostei</taxon>
        <taxon>Ostariophysi</taxon>
        <taxon>Cypriniformes</taxon>
        <taxon>Nemacheilidae</taxon>
        <taxon>Triplophysa</taxon>
    </lineage>
</organism>
<dbReference type="Proteomes" id="UP000324632">
    <property type="component" value="Chromosome 21"/>
</dbReference>
<reference evidence="1 2" key="1">
    <citation type="journal article" date="2019" name="Mol. Ecol. Resour.">
        <title>Chromosome-level genome assembly of Triplophysa tibetana, a fish adapted to the harsh high-altitude environment of the Tibetan Plateau.</title>
        <authorList>
            <person name="Yang X."/>
            <person name="Liu H."/>
            <person name="Ma Z."/>
            <person name="Zou Y."/>
            <person name="Zou M."/>
            <person name="Mao Y."/>
            <person name="Li X."/>
            <person name="Wang H."/>
            <person name="Chen T."/>
            <person name="Wang W."/>
            <person name="Yang R."/>
        </authorList>
    </citation>
    <scope>NUCLEOTIDE SEQUENCE [LARGE SCALE GENOMIC DNA]</scope>
    <source>
        <strain evidence="1">TTIB1903HZAU</strain>
        <tissue evidence="1">Muscle</tissue>
    </source>
</reference>
<protein>
    <submittedName>
        <fullName evidence="1">Coronin-7</fullName>
    </submittedName>
</protein>
<dbReference type="Gene3D" id="2.130.10.10">
    <property type="entry name" value="YVTN repeat-like/Quinoprotein amine dehydrogenase"/>
    <property type="match status" value="1"/>
</dbReference>
<dbReference type="AlphaFoldDB" id="A0A5A9NBI2"/>